<organism evidence="2 3">
    <name type="scientific">Cucumis melo var. makuwa</name>
    <name type="common">Oriental melon</name>
    <dbReference type="NCBI Taxonomy" id="1194695"/>
    <lineage>
        <taxon>Eukaryota</taxon>
        <taxon>Viridiplantae</taxon>
        <taxon>Streptophyta</taxon>
        <taxon>Embryophyta</taxon>
        <taxon>Tracheophyta</taxon>
        <taxon>Spermatophyta</taxon>
        <taxon>Magnoliopsida</taxon>
        <taxon>eudicotyledons</taxon>
        <taxon>Gunneridae</taxon>
        <taxon>Pentapetalae</taxon>
        <taxon>rosids</taxon>
        <taxon>fabids</taxon>
        <taxon>Cucurbitales</taxon>
        <taxon>Cucurbitaceae</taxon>
        <taxon>Benincaseae</taxon>
        <taxon>Cucumis</taxon>
    </lineage>
</organism>
<comment type="caution">
    <text evidence="2">The sequence shown here is derived from an EMBL/GenBank/DDBJ whole genome shotgun (WGS) entry which is preliminary data.</text>
</comment>
<dbReference type="EMBL" id="SSTE01015270">
    <property type="protein sequence ID" value="KAA0043435.1"/>
    <property type="molecule type" value="Genomic_DNA"/>
</dbReference>
<accession>A0A5A7TPU3</accession>
<name>A0A5A7TPU3_CUCMM</name>
<evidence type="ECO:0000313" key="2">
    <source>
        <dbReference type="EMBL" id="KAA0043435.1"/>
    </source>
</evidence>
<evidence type="ECO:0000313" key="3">
    <source>
        <dbReference type="Proteomes" id="UP000321393"/>
    </source>
</evidence>
<sequence>MSLTTSWTMWMNTCDMKAEQATTNDSDESRNMSSFLSGFNETDVMFLEFAEELDNPSLVGDNSNKSNNGTSQPSTTPTPRRRAQS</sequence>
<gene>
    <name evidence="2" type="ORF">E6C27_scaffold1639G00470</name>
</gene>
<dbReference type="Proteomes" id="UP000321393">
    <property type="component" value="Unassembled WGS sequence"/>
</dbReference>
<feature type="region of interest" description="Disordered" evidence="1">
    <location>
        <begin position="55"/>
        <end position="85"/>
    </location>
</feature>
<dbReference type="AlphaFoldDB" id="A0A5A7TPU3"/>
<proteinExistence type="predicted"/>
<evidence type="ECO:0000256" key="1">
    <source>
        <dbReference type="SAM" id="MobiDB-lite"/>
    </source>
</evidence>
<feature type="compositionally biased region" description="Polar residues" evidence="1">
    <location>
        <begin position="60"/>
        <end position="69"/>
    </location>
</feature>
<reference evidence="2 3" key="1">
    <citation type="submission" date="2019-08" db="EMBL/GenBank/DDBJ databases">
        <title>Draft genome sequences of two oriental melons (Cucumis melo L. var makuwa).</title>
        <authorList>
            <person name="Kwon S.-Y."/>
        </authorList>
    </citation>
    <scope>NUCLEOTIDE SEQUENCE [LARGE SCALE GENOMIC DNA]</scope>
    <source>
        <strain evidence="3">cv. SW 3</strain>
        <tissue evidence="2">Leaf</tissue>
    </source>
</reference>
<protein>
    <submittedName>
        <fullName evidence="2">Cytochrome P450 CYP82D47-like</fullName>
    </submittedName>
</protein>